<proteinExistence type="predicted"/>
<protein>
    <submittedName>
        <fullName evidence="2">Uncharacterized protein</fullName>
    </submittedName>
</protein>
<dbReference type="Proteomes" id="UP000219252">
    <property type="component" value="Unassembled WGS sequence"/>
</dbReference>
<evidence type="ECO:0000313" key="2">
    <source>
        <dbReference type="EMBL" id="SOC41489.1"/>
    </source>
</evidence>
<accession>A0A285UI01</accession>
<dbReference type="OrthoDB" id="10008160at2"/>
<feature type="transmembrane region" description="Helical" evidence="1">
    <location>
        <begin position="21"/>
        <end position="41"/>
    </location>
</feature>
<keyword evidence="1" id="KW-1133">Transmembrane helix</keyword>
<reference evidence="3" key="1">
    <citation type="submission" date="2017-08" db="EMBL/GenBank/DDBJ databases">
        <authorList>
            <person name="Varghese N."/>
            <person name="Submissions S."/>
        </authorList>
    </citation>
    <scope>NUCLEOTIDE SEQUENCE [LARGE SCALE GENOMIC DNA]</scope>
    <source>
        <strain evidence="3">JC23</strain>
    </source>
</reference>
<evidence type="ECO:0000313" key="3">
    <source>
        <dbReference type="Proteomes" id="UP000219252"/>
    </source>
</evidence>
<dbReference type="RefSeq" id="WP_097150136.1">
    <property type="nucleotide sequence ID" value="NZ_OBQC01000010.1"/>
</dbReference>
<organism evidence="2 3">
    <name type="scientific">Ureibacillus acetophenoni</name>
    <dbReference type="NCBI Taxonomy" id="614649"/>
    <lineage>
        <taxon>Bacteria</taxon>
        <taxon>Bacillati</taxon>
        <taxon>Bacillota</taxon>
        <taxon>Bacilli</taxon>
        <taxon>Bacillales</taxon>
        <taxon>Caryophanaceae</taxon>
        <taxon>Ureibacillus</taxon>
    </lineage>
</organism>
<keyword evidence="1" id="KW-0472">Membrane</keyword>
<evidence type="ECO:0000256" key="1">
    <source>
        <dbReference type="SAM" id="Phobius"/>
    </source>
</evidence>
<keyword evidence="1" id="KW-0812">Transmembrane</keyword>
<dbReference type="AlphaFoldDB" id="A0A285UI01"/>
<dbReference type="EMBL" id="OBQC01000010">
    <property type="protein sequence ID" value="SOC41489.1"/>
    <property type="molecule type" value="Genomic_DNA"/>
</dbReference>
<feature type="transmembrane region" description="Helical" evidence="1">
    <location>
        <begin position="99"/>
        <end position="126"/>
    </location>
</feature>
<keyword evidence="3" id="KW-1185">Reference proteome</keyword>
<name>A0A285UI01_9BACL</name>
<sequence length="139" mass="16387">MGKPKHKNKTKNPLFWRIFPFILFIFIIGFLLLISGGYDYFEEWGWNPDIVIVIRYIATIIWATITFILAVLLLKYFIGICKGWRSGERYSSLHVVIEVAMVTLFMLGPSIALFLFSFVQVGIMFFPDDPYWRGYWELK</sequence>
<gene>
    <name evidence="2" type="ORF">SAMN05877842_110100</name>
</gene>
<feature type="transmembrane region" description="Helical" evidence="1">
    <location>
        <begin position="53"/>
        <end position="78"/>
    </location>
</feature>